<dbReference type="AlphaFoldDB" id="A0A8C0ES66"/>
<feature type="domain" description="Sushi" evidence="5">
    <location>
        <begin position="125"/>
        <end position="189"/>
    </location>
</feature>
<name>A0A8C0ES66_BUBBB</name>
<evidence type="ECO:0000313" key="7">
    <source>
        <dbReference type="Proteomes" id="UP000694567"/>
    </source>
</evidence>
<reference evidence="6" key="2">
    <citation type="submission" date="2025-09" db="UniProtKB">
        <authorList>
            <consortium name="Ensembl"/>
        </authorList>
    </citation>
    <scope>IDENTIFICATION</scope>
</reference>
<keyword evidence="3 4" id="KW-1015">Disulfide bond</keyword>
<feature type="disulfide bond" evidence="4">
    <location>
        <begin position="404"/>
        <end position="447"/>
    </location>
</feature>
<feature type="domain" description="Sushi" evidence="5">
    <location>
        <begin position="303"/>
        <end position="361"/>
    </location>
</feature>
<reference evidence="6" key="1">
    <citation type="submission" date="2025-08" db="UniProtKB">
        <authorList>
            <consortium name="Ensembl"/>
        </authorList>
    </citation>
    <scope>IDENTIFICATION</scope>
</reference>
<comment type="caution">
    <text evidence="4">Lacks conserved residue(s) required for the propagation of feature annotation.</text>
</comment>
<evidence type="ECO:0000256" key="3">
    <source>
        <dbReference type="ARBA" id="ARBA00023157"/>
    </source>
</evidence>
<dbReference type="SUPFAM" id="SSF57535">
    <property type="entry name" value="Complement control module/SCR domain"/>
    <property type="match status" value="6"/>
</dbReference>
<keyword evidence="4" id="KW-0768">Sushi</keyword>
<evidence type="ECO:0000256" key="2">
    <source>
        <dbReference type="ARBA" id="ARBA00022737"/>
    </source>
</evidence>
<dbReference type="Proteomes" id="UP000694567">
    <property type="component" value="Unplaced"/>
</dbReference>
<proteinExistence type="predicted"/>
<evidence type="ECO:0000313" key="6">
    <source>
        <dbReference type="Ensembl" id="ENSBOBP00000007201.1"/>
    </source>
</evidence>
<keyword evidence="2" id="KW-0677">Repeat</keyword>
<feature type="disulfide bond" evidence="4">
    <location>
        <begin position="433"/>
        <end position="460"/>
    </location>
</feature>
<keyword evidence="1" id="KW-0732">Signal</keyword>
<evidence type="ECO:0000256" key="4">
    <source>
        <dbReference type="PROSITE-ProRule" id="PRU00302"/>
    </source>
</evidence>
<dbReference type="Gene3D" id="2.10.70.10">
    <property type="entry name" value="Complement Module, domain 1"/>
    <property type="match status" value="6"/>
</dbReference>
<dbReference type="InterPro" id="IPR051277">
    <property type="entry name" value="SEZ6_CSMD_C4BPB_Regulators"/>
</dbReference>
<dbReference type="PANTHER" id="PTHR45656:SF4">
    <property type="entry name" value="PROTEIN CBR-CLEC-78"/>
    <property type="match status" value="1"/>
</dbReference>
<protein>
    <recommendedName>
        <fullName evidence="5">Sushi domain-containing protein</fullName>
    </recommendedName>
</protein>
<sequence>MGPPCCLQHPQPHLSAPVSLSMFDIGWMQAVHHLWGNYFQACPYSNQTVFPVGRTVEYVCRPGYAQHLGMPPAITCLRNHTWSAALEFCKSMSCKYKLVGGSQRTCEVSGTHVSWSGDAPVCQRIVCDPPPDVPHGRHSGHLMDTFSYADAVTYTCEPGYSLAGEPSIFCTTADGEHGVWSGPPPRCGAIVTDIYSKELMELTLAFESRIFRIFFLVLSISLICLSFSFAEVTCPPPPGIANGNHSGQPSDSHLPGSAVQYSCRDGYSLIGNASISCTAEGTWSRPRPRCEGLGASCSSFPANGCKRPAIENGRTTGLETTYRLGDLIVFECDFGYALKGSQESHCQFGGAWDPPVPVCEKSNESTKRQWKLTTLRGCLTLQWVFVVPALHHLRFFPLLVVLQCPSPPNIKNGHHESKDVKVFIPGMSVKYYCDWGYVLTGKTTVSCLTSGAWSIPYPRCEVLPARAGAVLIWAALCMHPSCMLSHSYPFSSCFSSLFSAAMPLTSKY</sequence>
<accession>A0A8C0ES66</accession>
<feature type="disulfide bond" evidence="4">
    <location>
        <begin position="263"/>
        <end position="290"/>
    </location>
</feature>
<feature type="domain" description="Sushi" evidence="5">
    <location>
        <begin position="232"/>
        <end position="292"/>
    </location>
</feature>
<dbReference type="Ensembl" id="ENSBOBT00000007398.1">
    <property type="protein sequence ID" value="ENSBOBP00000007201.1"/>
    <property type="gene ID" value="ENSBOBG00000004760.1"/>
</dbReference>
<feature type="disulfide bond" evidence="4">
    <location>
        <begin position="234"/>
        <end position="277"/>
    </location>
</feature>
<organism evidence="6 7">
    <name type="scientific">Bubo bubo</name>
    <name type="common">Eurasian eagle-owl</name>
    <name type="synonym">Strix bubo</name>
    <dbReference type="NCBI Taxonomy" id="30461"/>
    <lineage>
        <taxon>Eukaryota</taxon>
        <taxon>Metazoa</taxon>
        <taxon>Chordata</taxon>
        <taxon>Craniata</taxon>
        <taxon>Vertebrata</taxon>
        <taxon>Euteleostomi</taxon>
        <taxon>Archelosauria</taxon>
        <taxon>Archosauria</taxon>
        <taxon>Dinosauria</taxon>
        <taxon>Saurischia</taxon>
        <taxon>Theropoda</taxon>
        <taxon>Coelurosauria</taxon>
        <taxon>Aves</taxon>
        <taxon>Neognathae</taxon>
        <taxon>Neoaves</taxon>
        <taxon>Telluraves</taxon>
        <taxon>Strigiformes</taxon>
        <taxon>Strigidae</taxon>
        <taxon>Bubo</taxon>
    </lineage>
</organism>
<dbReference type="InterPro" id="IPR035976">
    <property type="entry name" value="Sushi/SCR/CCP_sf"/>
</dbReference>
<evidence type="ECO:0000256" key="1">
    <source>
        <dbReference type="ARBA" id="ARBA00022729"/>
    </source>
</evidence>
<dbReference type="PROSITE" id="PS50923">
    <property type="entry name" value="SUSHI"/>
    <property type="match status" value="5"/>
</dbReference>
<feature type="domain" description="Sushi" evidence="5">
    <location>
        <begin position="40"/>
        <end position="91"/>
    </location>
</feature>
<feature type="disulfide bond" evidence="4">
    <location>
        <begin position="332"/>
        <end position="359"/>
    </location>
</feature>
<feature type="domain" description="Sushi" evidence="5">
    <location>
        <begin position="402"/>
        <end position="462"/>
    </location>
</feature>
<dbReference type="GO" id="GO:0006958">
    <property type="term" value="P:complement activation, classical pathway"/>
    <property type="evidence" value="ECO:0007669"/>
    <property type="project" value="UniProtKB-KW"/>
</dbReference>
<feature type="disulfide bond" evidence="4">
    <location>
        <begin position="127"/>
        <end position="170"/>
    </location>
</feature>
<dbReference type="SMART" id="SM00032">
    <property type="entry name" value="CCP"/>
    <property type="match status" value="5"/>
</dbReference>
<dbReference type="Pfam" id="PF00084">
    <property type="entry name" value="Sushi"/>
    <property type="match status" value="5"/>
</dbReference>
<dbReference type="CDD" id="cd00033">
    <property type="entry name" value="CCP"/>
    <property type="match status" value="5"/>
</dbReference>
<dbReference type="InterPro" id="IPR000436">
    <property type="entry name" value="Sushi_SCR_CCP_dom"/>
</dbReference>
<dbReference type="PANTHER" id="PTHR45656">
    <property type="entry name" value="PROTEIN CBR-CLEC-78"/>
    <property type="match status" value="1"/>
</dbReference>
<evidence type="ECO:0000259" key="5">
    <source>
        <dbReference type="PROSITE" id="PS50923"/>
    </source>
</evidence>
<dbReference type="GO" id="GO:0045087">
    <property type="term" value="P:innate immune response"/>
    <property type="evidence" value="ECO:0007669"/>
    <property type="project" value="UniProtKB-KW"/>
</dbReference>
<keyword evidence="7" id="KW-1185">Reference proteome</keyword>